<feature type="transmembrane region" description="Helical" evidence="6">
    <location>
        <begin position="91"/>
        <end position="116"/>
    </location>
</feature>
<evidence type="ECO:0000256" key="3">
    <source>
        <dbReference type="ARBA" id="ARBA00022692"/>
    </source>
</evidence>
<evidence type="ECO:0000256" key="6">
    <source>
        <dbReference type="SAM" id="Phobius"/>
    </source>
</evidence>
<sequence>MILAFLAFAAIGSNNVQTQVISSAESLSPAIGNLAETTLESEQGRASASIVGILTLTWGALKIFRGLHTAYSEIYAAETDESILDQVRDGLIVLFTIGFAVIATIVAGALLALFPAVPFIELLNPLVLIVALVIAFSTRVRL</sequence>
<evidence type="ECO:0000256" key="4">
    <source>
        <dbReference type="ARBA" id="ARBA00022989"/>
    </source>
</evidence>
<keyword evidence="2" id="KW-1003">Cell membrane</keyword>
<keyword evidence="5 6" id="KW-0472">Membrane</keyword>
<dbReference type="InterPro" id="IPR017039">
    <property type="entry name" value="Virul_fac_BrkB"/>
</dbReference>
<keyword evidence="4 6" id="KW-1133">Transmembrane helix</keyword>
<comment type="caution">
    <text evidence="7">The sequence shown here is derived from an EMBL/GenBank/DDBJ whole genome shotgun (WGS) entry which is preliminary data.</text>
</comment>
<feature type="transmembrane region" description="Helical" evidence="6">
    <location>
        <begin position="122"/>
        <end position="140"/>
    </location>
</feature>
<protein>
    <submittedName>
        <fullName evidence="7">Ribonuclease BN</fullName>
    </submittedName>
</protein>
<organism evidence="7 8">
    <name type="scientific">Haladaptatus paucihalophilus DX253</name>
    <dbReference type="NCBI Taxonomy" id="797209"/>
    <lineage>
        <taxon>Archaea</taxon>
        <taxon>Methanobacteriati</taxon>
        <taxon>Methanobacteriota</taxon>
        <taxon>Stenosarchaea group</taxon>
        <taxon>Halobacteria</taxon>
        <taxon>Halobacteriales</taxon>
        <taxon>Haladaptataceae</taxon>
        <taxon>Haladaptatus</taxon>
    </lineage>
</organism>
<evidence type="ECO:0000256" key="1">
    <source>
        <dbReference type="ARBA" id="ARBA00004651"/>
    </source>
</evidence>
<dbReference type="Proteomes" id="UP000003751">
    <property type="component" value="Unassembled WGS sequence"/>
</dbReference>
<accession>E7QMN5</accession>
<evidence type="ECO:0000313" key="7">
    <source>
        <dbReference type="EMBL" id="EFW94219.1"/>
    </source>
</evidence>
<dbReference type="RefSeq" id="WP_007975897.1">
    <property type="nucleotide sequence ID" value="NZ_AEMG01000001.1"/>
</dbReference>
<reference evidence="7 8" key="1">
    <citation type="journal article" date="2014" name="ISME J.">
        <title>Trehalose/2-sulfotrehalose biosynthesis and glycine-betaine uptake are widely spread mechanisms for osmoadaptation in the Halobacteriales.</title>
        <authorList>
            <person name="Youssef N.H."/>
            <person name="Savage-Ashlock K.N."/>
            <person name="McCully A.L."/>
            <person name="Luedtke B."/>
            <person name="Shaw E.I."/>
            <person name="Hoff W.D."/>
            <person name="Elshahed M.S."/>
        </authorList>
    </citation>
    <scope>NUCLEOTIDE SEQUENCE [LARGE SCALE GENOMIC DNA]</scope>
    <source>
        <strain evidence="7 8">DX253</strain>
    </source>
</reference>
<keyword evidence="3 6" id="KW-0812">Transmembrane</keyword>
<dbReference type="eggNOG" id="arCOG04965">
    <property type="taxonomic scope" value="Archaea"/>
</dbReference>
<dbReference type="GO" id="GO:0005886">
    <property type="term" value="C:plasma membrane"/>
    <property type="evidence" value="ECO:0007669"/>
    <property type="project" value="UniProtKB-SubCell"/>
</dbReference>
<evidence type="ECO:0000313" key="8">
    <source>
        <dbReference type="Proteomes" id="UP000003751"/>
    </source>
</evidence>
<name>E7QMN5_HALPU</name>
<dbReference type="Pfam" id="PF03631">
    <property type="entry name" value="Virul_fac_BrkB"/>
    <property type="match status" value="1"/>
</dbReference>
<gene>
    <name evidence="7" type="ORF">ZOD2009_00255</name>
</gene>
<dbReference type="AlphaFoldDB" id="E7QMN5"/>
<proteinExistence type="predicted"/>
<evidence type="ECO:0000256" key="5">
    <source>
        <dbReference type="ARBA" id="ARBA00023136"/>
    </source>
</evidence>
<evidence type="ECO:0000256" key="2">
    <source>
        <dbReference type="ARBA" id="ARBA00022475"/>
    </source>
</evidence>
<dbReference type="EMBL" id="AEMG01000001">
    <property type="protein sequence ID" value="EFW94219.1"/>
    <property type="molecule type" value="Genomic_DNA"/>
</dbReference>
<dbReference type="OrthoDB" id="204872at2157"/>
<comment type="subcellular location">
    <subcellularLocation>
        <location evidence="1">Cell membrane</location>
        <topology evidence="1">Multi-pass membrane protein</topology>
    </subcellularLocation>
</comment>